<evidence type="ECO:0000256" key="1">
    <source>
        <dbReference type="ARBA" id="ARBA00004651"/>
    </source>
</evidence>
<dbReference type="Proteomes" id="UP000216339">
    <property type="component" value="Unassembled WGS sequence"/>
</dbReference>
<dbReference type="InterPro" id="IPR002191">
    <property type="entry name" value="Bac_export_3"/>
</dbReference>
<dbReference type="GO" id="GO:0044780">
    <property type="term" value="P:bacterial-type flagellum assembly"/>
    <property type="evidence" value="ECO:0007669"/>
    <property type="project" value="InterPro"/>
</dbReference>
<dbReference type="AlphaFoldDB" id="A0A271IX10"/>
<name>A0A271IX10_9BACT</name>
<evidence type="ECO:0000256" key="5">
    <source>
        <dbReference type="ARBA" id="ARBA00022692"/>
    </source>
</evidence>
<gene>
    <name evidence="9" type="primary">fliQ</name>
    <name evidence="10" type="ORF">BSZ37_04515</name>
</gene>
<dbReference type="NCBIfam" id="TIGR01402">
    <property type="entry name" value="fliQ"/>
    <property type="match status" value="1"/>
</dbReference>
<evidence type="ECO:0000256" key="8">
    <source>
        <dbReference type="ARBA" id="ARBA00023143"/>
    </source>
</evidence>
<comment type="caution">
    <text evidence="10">The sequence shown here is derived from an EMBL/GenBank/DDBJ whole genome shotgun (WGS) entry which is preliminary data.</text>
</comment>
<evidence type="ECO:0000313" key="11">
    <source>
        <dbReference type="Proteomes" id="UP000216339"/>
    </source>
</evidence>
<dbReference type="PANTHER" id="PTHR34040">
    <property type="entry name" value="FLAGELLAR BIOSYNTHETIC PROTEIN FLIQ"/>
    <property type="match status" value="1"/>
</dbReference>
<dbReference type="GO" id="GO:0009425">
    <property type="term" value="C:bacterial-type flagellum basal body"/>
    <property type="evidence" value="ECO:0007669"/>
    <property type="project" value="UniProtKB-SubCell"/>
</dbReference>
<keyword evidence="5 9" id="KW-0812">Transmembrane</keyword>
<keyword evidence="7 9" id="KW-0472">Membrane</keyword>
<evidence type="ECO:0000313" key="10">
    <source>
        <dbReference type="EMBL" id="PAP75753.1"/>
    </source>
</evidence>
<accession>A0A271IX10</accession>
<organism evidence="10 11">
    <name type="scientific">Rubrivirga marina</name>
    <dbReference type="NCBI Taxonomy" id="1196024"/>
    <lineage>
        <taxon>Bacteria</taxon>
        <taxon>Pseudomonadati</taxon>
        <taxon>Rhodothermota</taxon>
        <taxon>Rhodothermia</taxon>
        <taxon>Rhodothermales</taxon>
        <taxon>Rubricoccaceae</taxon>
        <taxon>Rubrivirga</taxon>
    </lineage>
</organism>
<dbReference type="Pfam" id="PF01313">
    <property type="entry name" value="Bac_export_3"/>
    <property type="match status" value="1"/>
</dbReference>
<feature type="transmembrane region" description="Helical" evidence="9">
    <location>
        <begin position="51"/>
        <end position="70"/>
    </location>
</feature>
<dbReference type="GO" id="GO:0009306">
    <property type="term" value="P:protein secretion"/>
    <property type="evidence" value="ECO:0007669"/>
    <property type="project" value="InterPro"/>
</dbReference>
<keyword evidence="10" id="KW-0966">Cell projection</keyword>
<feature type="transmembrane region" description="Helical" evidence="9">
    <location>
        <begin position="20"/>
        <end position="39"/>
    </location>
</feature>
<keyword evidence="11" id="KW-1185">Reference proteome</keyword>
<keyword evidence="4 9" id="KW-1003">Cell membrane</keyword>
<evidence type="ECO:0000256" key="9">
    <source>
        <dbReference type="RuleBase" id="RU364090"/>
    </source>
</evidence>
<keyword evidence="10" id="KW-0969">Cilium</keyword>
<dbReference type="RefSeq" id="WP_095509396.1">
    <property type="nucleotide sequence ID" value="NZ_MQWD01000001.1"/>
</dbReference>
<dbReference type="PRINTS" id="PR00952">
    <property type="entry name" value="TYPE3IMQPROT"/>
</dbReference>
<keyword evidence="8 9" id="KW-0975">Bacterial flagellum</keyword>
<comment type="function">
    <text evidence="9">Role in flagellar biosynthesis.</text>
</comment>
<dbReference type="PIRSF" id="PIRSF004669">
    <property type="entry name" value="FliQ"/>
    <property type="match status" value="1"/>
</dbReference>
<evidence type="ECO:0000256" key="4">
    <source>
        <dbReference type="ARBA" id="ARBA00022475"/>
    </source>
</evidence>
<dbReference type="GO" id="GO:0005886">
    <property type="term" value="C:plasma membrane"/>
    <property type="evidence" value="ECO:0007669"/>
    <property type="project" value="UniProtKB-SubCell"/>
</dbReference>
<evidence type="ECO:0000256" key="7">
    <source>
        <dbReference type="ARBA" id="ARBA00023136"/>
    </source>
</evidence>
<reference evidence="10 11" key="1">
    <citation type="submission" date="2016-11" db="EMBL/GenBank/DDBJ databases">
        <title>Study of marine rhodopsin-containing bacteria.</title>
        <authorList>
            <person name="Yoshizawa S."/>
            <person name="Kumagai Y."/>
            <person name="Kogure K."/>
        </authorList>
    </citation>
    <scope>NUCLEOTIDE SEQUENCE [LARGE SCALE GENOMIC DNA]</scope>
    <source>
        <strain evidence="10 11">SAORIC-28</strain>
    </source>
</reference>
<dbReference type="PANTHER" id="PTHR34040:SF2">
    <property type="entry name" value="FLAGELLAR BIOSYNTHETIC PROTEIN FLIQ"/>
    <property type="match status" value="1"/>
</dbReference>
<comment type="similarity">
    <text evidence="2 9">Belongs to the FliQ/MopD/SpaQ family.</text>
</comment>
<keyword evidence="10" id="KW-0282">Flagellum</keyword>
<sequence length="89" mass="9543">MTPETALHWTQTALTTALMVASPLLAVALAVGLVVSLFQAMTSIQEMTLSVIPKMLAVAAVLLLLAPWMIEMMTDFSAEVFRAIADVSH</sequence>
<comment type="subcellular location">
    <subcellularLocation>
        <location evidence="1 9">Cell membrane</location>
        <topology evidence="1">Multi-pass membrane protein</topology>
    </subcellularLocation>
    <subcellularLocation>
        <location evidence="9">Bacterial flagellum basal body</location>
    </subcellularLocation>
</comment>
<dbReference type="InterPro" id="IPR006305">
    <property type="entry name" value="FliQ"/>
</dbReference>
<keyword evidence="6 9" id="KW-1133">Transmembrane helix</keyword>
<proteinExistence type="inferred from homology"/>
<protein>
    <recommendedName>
        <fullName evidence="3 9">Flagellar biosynthetic protein FliQ</fullName>
    </recommendedName>
</protein>
<evidence type="ECO:0000256" key="3">
    <source>
        <dbReference type="ARBA" id="ARBA00021718"/>
    </source>
</evidence>
<evidence type="ECO:0000256" key="6">
    <source>
        <dbReference type="ARBA" id="ARBA00022989"/>
    </source>
</evidence>
<dbReference type="EMBL" id="MQWD01000001">
    <property type="protein sequence ID" value="PAP75753.1"/>
    <property type="molecule type" value="Genomic_DNA"/>
</dbReference>
<evidence type="ECO:0000256" key="2">
    <source>
        <dbReference type="ARBA" id="ARBA00006156"/>
    </source>
</evidence>